<evidence type="ECO:0000256" key="1">
    <source>
        <dbReference type="ARBA" id="ARBA00023002"/>
    </source>
</evidence>
<dbReference type="SUPFAM" id="SSF51905">
    <property type="entry name" value="FAD/NAD(P)-binding domain"/>
    <property type="match status" value="2"/>
</dbReference>
<dbReference type="PRINTS" id="PR00368">
    <property type="entry name" value="FADPNR"/>
</dbReference>
<gene>
    <name evidence="2" type="ORF">MNQ99_09645</name>
</gene>
<dbReference type="RefSeq" id="WP_241912798.1">
    <property type="nucleotide sequence ID" value="NZ_CP093326.1"/>
</dbReference>
<keyword evidence="2" id="KW-0503">Monooxygenase</keyword>
<dbReference type="Proteomes" id="UP000829069">
    <property type="component" value="Chromosome"/>
</dbReference>
<sequence>MQHTGSTGETRDVDVLVIGGGQAGLAAGFYLNRLRRDAAAGRSGPAPNFAILDANNRAGGAWQHYWDSLELFSPAAYSSLPGYQMPPWHGQGNPSADHVVDYLRTYEARYSLPVHRPVTATAVQQTTNGYTTETDNGRWTSRVVISATGNWNAPYIPQLPGSEQFLGRQLHTADYRDRHGFAGLKVIVVGGANSGAQIAADLTAVAAVTWVTRKPPHYLPDDIDGRALFQIATQHARAVANGEPSPGGVASFGDIVAVPAVRAARDAGHLQASPMFSRFIPGGVQWDNGHELEADVIIWCTGFRPDLQHLQPLGLTTRNGIPETSAALASRSTDCPGLFFLGYGDWCGPASATLIGAGAMARDTVAAAAASGAPPVPSTESQLQDELHQ</sequence>
<dbReference type="Gene3D" id="3.50.50.60">
    <property type="entry name" value="FAD/NAD(P)-binding domain"/>
    <property type="match status" value="1"/>
</dbReference>
<dbReference type="InterPro" id="IPR036188">
    <property type="entry name" value="FAD/NAD-bd_sf"/>
</dbReference>
<organism evidence="2 3">
    <name type="scientific">Arthrobacter sulfonylureivorans</name>
    <dbReference type="NCBI Taxonomy" id="2486855"/>
    <lineage>
        <taxon>Bacteria</taxon>
        <taxon>Bacillati</taxon>
        <taxon>Actinomycetota</taxon>
        <taxon>Actinomycetes</taxon>
        <taxon>Micrococcales</taxon>
        <taxon>Micrococcaceae</taxon>
        <taxon>Arthrobacter</taxon>
    </lineage>
</organism>
<evidence type="ECO:0000313" key="3">
    <source>
        <dbReference type="Proteomes" id="UP000829069"/>
    </source>
</evidence>
<protein>
    <submittedName>
        <fullName evidence="2">ArsO family NAD(P)H-dependent flavin-containing monooxygenase</fullName>
    </submittedName>
</protein>
<dbReference type="PRINTS" id="PR00469">
    <property type="entry name" value="PNDRDTASEII"/>
</dbReference>
<name>A0ABY3W2K1_9MICC</name>
<dbReference type="Pfam" id="PF13738">
    <property type="entry name" value="Pyr_redox_3"/>
    <property type="match status" value="1"/>
</dbReference>
<accession>A0ABY3W2K1</accession>
<dbReference type="InterPro" id="IPR050982">
    <property type="entry name" value="Auxin_biosynth/cation_transpt"/>
</dbReference>
<dbReference type="PANTHER" id="PTHR43539">
    <property type="entry name" value="FLAVIN-BINDING MONOOXYGENASE-LIKE PROTEIN (AFU_ORTHOLOGUE AFUA_4G09220)"/>
    <property type="match status" value="1"/>
</dbReference>
<dbReference type="PANTHER" id="PTHR43539:SF78">
    <property type="entry name" value="FLAVIN-CONTAINING MONOOXYGENASE"/>
    <property type="match status" value="1"/>
</dbReference>
<reference evidence="2 3" key="1">
    <citation type="submission" date="2022-03" db="EMBL/GenBank/DDBJ databases">
        <title>Isotopic signatures of nitrous oxide derived from detoxification processes.</title>
        <authorList>
            <person name="Behrendt U."/>
            <person name="Buchen C."/>
            <person name="Well R."/>
            <person name="Ulrich A."/>
            <person name="Rohe L."/>
            <person name="Kolb S."/>
            <person name="Schloter M."/>
            <person name="Horn M.A."/>
            <person name="Augustin J."/>
        </authorList>
    </citation>
    <scope>NUCLEOTIDE SEQUENCE [LARGE SCALE GENOMIC DNA]</scope>
    <source>
        <strain evidence="2 3">S4-C24</strain>
    </source>
</reference>
<keyword evidence="3" id="KW-1185">Reference proteome</keyword>
<dbReference type="EMBL" id="CP093326">
    <property type="protein sequence ID" value="UNK44277.1"/>
    <property type="molecule type" value="Genomic_DNA"/>
</dbReference>
<dbReference type="GO" id="GO:0004497">
    <property type="term" value="F:monooxygenase activity"/>
    <property type="evidence" value="ECO:0007669"/>
    <property type="project" value="UniProtKB-KW"/>
</dbReference>
<dbReference type="NCBIfam" id="NF040505">
    <property type="entry name" value="ArsO_flavin_mono"/>
    <property type="match status" value="1"/>
</dbReference>
<keyword evidence="1" id="KW-0560">Oxidoreductase</keyword>
<evidence type="ECO:0000313" key="2">
    <source>
        <dbReference type="EMBL" id="UNK44277.1"/>
    </source>
</evidence>
<proteinExistence type="predicted"/>